<dbReference type="PANTHER" id="PTHR12616:SF1">
    <property type="entry name" value="VACUOLAR PROTEIN SORTING-ASSOCIATED PROTEIN 41 HOMOLOG"/>
    <property type="match status" value="1"/>
</dbReference>
<feature type="transmembrane region" description="Helical" evidence="5">
    <location>
        <begin position="171"/>
        <end position="191"/>
    </location>
</feature>
<dbReference type="STRING" id="3818.A0A445EGR0"/>
<dbReference type="AlphaFoldDB" id="A0A445EGR0"/>
<dbReference type="PROSITE" id="PS50236">
    <property type="entry name" value="CHCR"/>
    <property type="match status" value="1"/>
</dbReference>
<dbReference type="Pfam" id="PF23556">
    <property type="entry name" value="TPR_Vps41"/>
    <property type="match status" value="2"/>
</dbReference>
<accession>A0A445EGR0</accession>
<dbReference type="Pfam" id="PF03109">
    <property type="entry name" value="ABC1"/>
    <property type="match status" value="1"/>
</dbReference>
<dbReference type="InterPro" id="IPR004147">
    <property type="entry name" value="ABC1_dom"/>
</dbReference>
<feature type="region of interest" description="Disordered" evidence="4">
    <location>
        <begin position="31"/>
        <end position="50"/>
    </location>
</feature>
<name>A0A445EGR0_ARAHY</name>
<gene>
    <name evidence="7" type="ORF">Ahy_A02g009329</name>
</gene>
<dbReference type="GO" id="GO:0030897">
    <property type="term" value="C:HOPS complex"/>
    <property type="evidence" value="ECO:0007669"/>
    <property type="project" value="TreeGrafter"/>
</dbReference>
<dbReference type="GO" id="GO:0034058">
    <property type="term" value="P:endosomal vesicle fusion"/>
    <property type="evidence" value="ECO:0007669"/>
    <property type="project" value="TreeGrafter"/>
</dbReference>
<sequence>MRSRVRDQRVRGGHRRNAAAAAAITVVEEGVQRREREKDDSQTKWRERMKTRREREGGCFAVHCRRSWGQLKPPPLLGLAVLLSSLSASTIDFLRFISAIFDANGTDAILSFEKFCCNLPRPLLQDKVPAFSPKKAKSFIESELGASISLLFREFEDRPIAATSLGQVHRAILHLILCSLLISLSSMLAGLESFKLMKPELFDFIDKYNLQDSIHEKVVQLMMLDCKHVVPLLIQHRDLISPQEVVKQLLNADVKCDCRYFLHLYLHSLFEVNPHAGKDFHDIHVWEISYFIMCFNCNTIPIFIYHMHFSDGHFPIYLQIVELYADYDPKMLLPFLHSSQHYTLEKAYEICTKKELLKEQVFILGRMRNSKQALAVIINKLGDIKEAVEFVTMQNDYELWEELIKQCIDKPEMVGMLLEHTVGNLDPLYIVNKVPNGLRDRLVKIITDYMTETLLRHGCNDILKADCVNLLIKYYKEARHGISLGSEEGKPRIKNSEK</sequence>
<evidence type="ECO:0000256" key="1">
    <source>
        <dbReference type="ARBA" id="ARBA00022448"/>
    </source>
</evidence>
<proteinExistence type="predicted"/>
<keyword evidence="8" id="KW-1185">Reference proteome</keyword>
<organism evidence="7 8">
    <name type="scientific">Arachis hypogaea</name>
    <name type="common">Peanut</name>
    <dbReference type="NCBI Taxonomy" id="3818"/>
    <lineage>
        <taxon>Eukaryota</taxon>
        <taxon>Viridiplantae</taxon>
        <taxon>Streptophyta</taxon>
        <taxon>Embryophyta</taxon>
        <taxon>Tracheophyta</taxon>
        <taxon>Spermatophyta</taxon>
        <taxon>Magnoliopsida</taxon>
        <taxon>eudicotyledons</taxon>
        <taxon>Gunneridae</taxon>
        <taxon>Pentapetalae</taxon>
        <taxon>rosids</taxon>
        <taxon>fabids</taxon>
        <taxon>Fabales</taxon>
        <taxon>Fabaceae</taxon>
        <taxon>Papilionoideae</taxon>
        <taxon>50 kb inversion clade</taxon>
        <taxon>dalbergioids sensu lato</taxon>
        <taxon>Dalbergieae</taxon>
        <taxon>Pterocarpus clade</taxon>
        <taxon>Arachis</taxon>
    </lineage>
</organism>
<dbReference type="EMBL" id="SDMP01000002">
    <property type="protein sequence ID" value="RYR74603.1"/>
    <property type="molecule type" value="Genomic_DNA"/>
</dbReference>
<dbReference type="GO" id="GO:0016236">
    <property type="term" value="P:macroautophagy"/>
    <property type="evidence" value="ECO:0007669"/>
    <property type="project" value="TreeGrafter"/>
</dbReference>
<dbReference type="GO" id="GO:0009267">
    <property type="term" value="P:cellular response to starvation"/>
    <property type="evidence" value="ECO:0007669"/>
    <property type="project" value="TreeGrafter"/>
</dbReference>
<feature type="domain" description="ABC1 atypical kinase-like" evidence="6">
    <location>
        <begin position="124"/>
        <end position="174"/>
    </location>
</feature>
<comment type="caution">
    <text evidence="7">The sequence shown here is derived from an EMBL/GenBank/DDBJ whole genome shotgun (WGS) entry which is preliminary data.</text>
</comment>
<evidence type="ECO:0000256" key="2">
    <source>
        <dbReference type="ARBA" id="ARBA00022927"/>
    </source>
</evidence>
<evidence type="ECO:0000256" key="3">
    <source>
        <dbReference type="PROSITE-ProRule" id="PRU01006"/>
    </source>
</evidence>
<dbReference type="InterPro" id="IPR000547">
    <property type="entry name" value="Clathrin_H-chain/VPS_repeat"/>
</dbReference>
<keyword evidence="5" id="KW-0472">Membrane</keyword>
<keyword evidence="5" id="KW-0812">Transmembrane</keyword>
<keyword evidence="2" id="KW-0653">Protein transport</keyword>
<dbReference type="GO" id="GO:0006623">
    <property type="term" value="P:protein targeting to vacuole"/>
    <property type="evidence" value="ECO:0007669"/>
    <property type="project" value="InterPro"/>
</dbReference>
<keyword evidence="5" id="KW-1133">Transmembrane helix</keyword>
<dbReference type="Proteomes" id="UP000289738">
    <property type="component" value="Chromosome A02"/>
</dbReference>
<evidence type="ECO:0000259" key="6">
    <source>
        <dbReference type="Pfam" id="PF03109"/>
    </source>
</evidence>
<dbReference type="InterPro" id="IPR045111">
    <property type="entry name" value="Vps41/Vps8"/>
</dbReference>
<protein>
    <recommendedName>
        <fullName evidence="6">ABC1 atypical kinase-like domain-containing protein</fullName>
    </recommendedName>
</protein>
<dbReference type="PANTHER" id="PTHR12616">
    <property type="entry name" value="VACUOLAR PROTEIN SORTING VPS41"/>
    <property type="match status" value="1"/>
</dbReference>
<dbReference type="GO" id="GO:0005770">
    <property type="term" value="C:late endosome"/>
    <property type="evidence" value="ECO:0007669"/>
    <property type="project" value="TreeGrafter"/>
</dbReference>
<evidence type="ECO:0000256" key="5">
    <source>
        <dbReference type="SAM" id="Phobius"/>
    </source>
</evidence>
<feature type="repeat" description="CHCR" evidence="3">
    <location>
        <begin position="233"/>
        <end position="416"/>
    </location>
</feature>
<evidence type="ECO:0000256" key="4">
    <source>
        <dbReference type="SAM" id="MobiDB-lite"/>
    </source>
</evidence>
<dbReference type="SMART" id="SM00299">
    <property type="entry name" value="CLH"/>
    <property type="match status" value="1"/>
</dbReference>
<evidence type="ECO:0000313" key="7">
    <source>
        <dbReference type="EMBL" id="RYR74603.1"/>
    </source>
</evidence>
<dbReference type="Gene3D" id="1.25.40.10">
    <property type="entry name" value="Tetratricopeptide repeat domain"/>
    <property type="match status" value="1"/>
</dbReference>
<dbReference type="InterPro" id="IPR011990">
    <property type="entry name" value="TPR-like_helical_dom_sf"/>
</dbReference>
<reference evidence="7 8" key="1">
    <citation type="submission" date="2019-01" db="EMBL/GenBank/DDBJ databases">
        <title>Sequencing of cultivated peanut Arachis hypogaea provides insights into genome evolution and oil improvement.</title>
        <authorList>
            <person name="Chen X."/>
        </authorList>
    </citation>
    <scope>NUCLEOTIDE SEQUENCE [LARGE SCALE GENOMIC DNA]</scope>
    <source>
        <strain evidence="8">cv. Fuhuasheng</strain>
        <tissue evidence="7">Leaves</tissue>
    </source>
</reference>
<evidence type="ECO:0000313" key="8">
    <source>
        <dbReference type="Proteomes" id="UP000289738"/>
    </source>
</evidence>
<keyword evidence="1" id="KW-0813">Transport</keyword>